<dbReference type="AlphaFoldDB" id="A0A915ITE9"/>
<keyword evidence="8" id="KW-0249">Electron transport</keyword>
<evidence type="ECO:0000256" key="13">
    <source>
        <dbReference type="ARBA" id="ARBA00030987"/>
    </source>
</evidence>
<dbReference type="WBParaSite" id="nRc.2.0.1.t16654-RA">
    <property type="protein sequence ID" value="nRc.2.0.1.t16654-RA"/>
    <property type="gene ID" value="nRc.2.0.1.g16654"/>
</dbReference>
<dbReference type="OMA" id="RWYSADM"/>
<evidence type="ECO:0000256" key="9">
    <source>
        <dbReference type="ARBA" id="ARBA00022989"/>
    </source>
</evidence>
<keyword evidence="4" id="KW-0813">Transport</keyword>
<evidence type="ECO:0000256" key="4">
    <source>
        <dbReference type="ARBA" id="ARBA00022448"/>
    </source>
</evidence>
<feature type="transmembrane region" description="Helical" evidence="14">
    <location>
        <begin position="116"/>
        <end position="134"/>
    </location>
</feature>
<evidence type="ECO:0000313" key="16">
    <source>
        <dbReference type="WBParaSite" id="nRc.2.0.1.t16654-RA"/>
    </source>
</evidence>
<evidence type="ECO:0000256" key="3">
    <source>
        <dbReference type="ARBA" id="ARBA00018681"/>
    </source>
</evidence>
<evidence type="ECO:0000256" key="5">
    <source>
        <dbReference type="ARBA" id="ARBA00022660"/>
    </source>
</evidence>
<evidence type="ECO:0000256" key="14">
    <source>
        <dbReference type="SAM" id="Phobius"/>
    </source>
</evidence>
<keyword evidence="6 14" id="KW-0812">Transmembrane</keyword>
<accession>A0A915ITE9</accession>
<sequence length="167" mass="19981">MNIIRISTRACKHHTRAPICAEKGGLWQDPLLGYFETHGKMEFKKGEEYDMTEDQKKAIMERYKRKETLKRQYLEQEFNPLQYRYMESVIIDPAVFRWYAANMNTLERFRYTPKTILATWGGMVLFIYLMYRFVRGDEVTFEDLCESGEYLWWDRKLRMGNVGGTGP</sequence>
<comment type="subcellular location">
    <subcellularLocation>
        <location evidence="1">Mitochondrion inner membrane</location>
        <topology evidence="1">Single-pass membrane protein</topology>
    </subcellularLocation>
</comment>
<dbReference type="Pfam" id="PF07225">
    <property type="entry name" value="NDUF_B4"/>
    <property type="match status" value="1"/>
</dbReference>
<evidence type="ECO:0000256" key="12">
    <source>
        <dbReference type="ARBA" id="ARBA00030212"/>
    </source>
</evidence>
<evidence type="ECO:0000256" key="1">
    <source>
        <dbReference type="ARBA" id="ARBA00004434"/>
    </source>
</evidence>
<dbReference type="Proteomes" id="UP000887565">
    <property type="component" value="Unplaced"/>
</dbReference>
<evidence type="ECO:0000313" key="15">
    <source>
        <dbReference type="Proteomes" id="UP000887565"/>
    </source>
</evidence>
<evidence type="ECO:0000256" key="2">
    <source>
        <dbReference type="ARBA" id="ARBA00007260"/>
    </source>
</evidence>
<keyword evidence="15" id="KW-1185">Reference proteome</keyword>
<dbReference type="GO" id="GO:0005743">
    <property type="term" value="C:mitochondrial inner membrane"/>
    <property type="evidence" value="ECO:0007669"/>
    <property type="project" value="UniProtKB-SubCell"/>
</dbReference>
<organism evidence="15 16">
    <name type="scientific">Romanomermis culicivorax</name>
    <name type="common">Nematode worm</name>
    <dbReference type="NCBI Taxonomy" id="13658"/>
    <lineage>
        <taxon>Eukaryota</taxon>
        <taxon>Metazoa</taxon>
        <taxon>Ecdysozoa</taxon>
        <taxon>Nematoda</taxon>
        <taxon>Enoplea</taxon>
        <taxon>Dorylaimia</taxon>
        <taxon>Mermithida</taxon>
        <taxon>Mermithoidea</taxon>
        <taxon>Mermithidae</taxon>
        <taxon>Romanomermis</taxon>
    </lineage>
</organism>
<evidence type="ECO:0000256" key="10">
    <source>
        <dbReference type="ARBA" id="ARBA00023128"/>
    </source>
</evidence>
<keyword evidence="9 14" id="KW-1133">Transmembrane helix</keyword>
<proteinExistence type="inferred from homology"/>
<reference evidence="16" key="1">
    <citation type="submission" date="2022-11" db="UniProtKB">
        <authorList>
            <consortium name="WormBaseParasite"/>
        </authorList>
    </citation>
    <scope>IDENTIFICATION</scope>
</reference>
<keyword evidence="11 14" id="KW-0472">Membrane</keyword>
<evidence type="ECO:0000256" key="7">
    <source>
        <dbReference type="ARBA" id="ARBA00022792"/>
    </source>
</evidence>
<dbReference type="PANTHER" id="PTHR15469">
    <property type="entry name" value="NADH-UBIQUINONE OXIDOREDUCTASE B15 SUBUNIT"/>
    <property type="match status" value="1"/>
</dbReference>
<evidence type="ECO:0000256" key="8">
    <source>
        <dbReference type="ARBA" id="ARBA00022982"/>
    </source>
</evidence>
<dbReference type="PANTHER" id="PTHR15469:SF0">
    <property type="entry name" value="NADH DEHYDROGENASE [UBIQUINONE] 1 BETA SUBCOMPLEX SUBUNIT 4"/>
    <property type="match status" value="1"/>
</dbReference>
<keyword evidence="7" id="KW-0999">Mitochondrion inner membrane</keyword>
<comment type="similarity">
    <text evidence="2">Belongs to the complex I NDUFB4 subunit family.</text>
</comment>
<protein>
    <recommendedName>
        <fullName evidence="3">NADH dehydrogenase [ubiquinone] 1 beta subcomplex subunit 4</fullName>
    </recommendedName>
    <alternativeName>
        <fullName evidence="12">Complex I-B15</fullName>
    </alternativeName>
    <alternativeName>
        <fullName evidence="13">NADH-ubiquinone oxidoreductase B15 subunit</fullName>
    </alternativeName>
</protein>
<keyword evidence="10" id="KW-0496">Mitochondrion</keyword>
<evidence type="ECO:0000256" key="11">
    <source>
        <dbReference type="ARBA" id="ARBA00023136"/>
    </source>
</evidence>
<keyword evidence="5" id="KW-0679">Respiratory chain</keyword>
<name>A0A915ITE9_ROMCU</name>
<dbReference type="InterPro" id="IPR009866">
    <property type="entry name" value="NADH_UbQ_OxRdtase_NDUFB4_su"/>
</dbReference>
<evidence type="ECO:0000256" key="6">
    <source>
        <dbReference type="ARBA" id="ARBA00022692"/>
    </source>
</evidence>